<dbReference type="InterPro" id="IPR010935">
    <property type="entry name" value="SMC_hinge"/>
</dbReference>
<dbReference type="InterPro" id="IPR041741">
    <property type="entry name" value="SMC3_ABC_euk"/>
</dbReference>
<dbReference type="InterPro" id="IPR003395">
    <property type="entry name" value="RecF/RecN/SMC_N"/>
</dbReference>
<dbReference type="SUPFAM" id="SSF52540">
    <property type="entry name" value="P-loop containing nucleoside triphosphate hydrolases"/>
    <property type="match status" value="1"/>
</dbReference>
<proteinExistence type="inferred from homology"/>
<gene>
    <name evidence="10" type="ORF">Malapachy_4258</name>
</gene>
<dbReference type="GO" id="GO:0005524">
    <property type="term" value="F:ATP binding"/>
    <property type="evidence" value="ECO:0007669"/>
    <property type="project" value="InterPro"/>
</dbReference>
<dbReference type="Pfam" id="PF06470">
    <property type="entry name" value="SMC_hinge"/>
    <property type="match status" value="1"/>
</dbReference>
<dbReference type="PANTHER" id="PTHR43977">
    <property type="entry name" value="STRUCTURAL MAINTENANCE OF CHROMOSOMES PROTEIN 3"/>
    <property type="match status" value="1"/>
</dbReference>
<evidence type="ECO:0000256" key="6">
    <source>
        <dbReference type="ARBA" id="ARBA00023242"/>
    </source>
</evidence>
<dbReference type="OrthoDB" id="431497at2759"/>
<dbReference type="GO" id="GO:0051276">
    <property type="term" value="P:chromosome organization"/>
    <property type="evidence" value="ECO:0007669"/>
    <property type="project" value="InterPro"/>
</dbReference>
<protein>
    <submittedName>
        <fullName evidence="10">Structural maintenance of chromosome protein 3</fullName>
    </submittedName>
</protein>
<feature type="coiled-coil region" evidence="8">
    <location>
        <begin position="188"/>
        <end position="313"/>
    </location>
</feature>
<dbReference type="Gene3D" id="1.20.1060.20">
    <property type="match status" value="1"/>
</dbReference>
<dbReference type="Proteomes" id="UP000037751">
    <property type="component" value="Unassembled WGS sequence"/>
</dbReference>
<evidence type="ECO:0000256" key="5">
    <source>
        <dbReference type="ARBA" id="ARBA00023054"/>
    </source>
</evidence>
<keyword evidence="6" id="KW-0539">Nucleus</keyword>
<keyword evidence="7" id="KW-0131">Cell cycle</keyword>
<keyword evidence="4" id="KW-0498">Mitosis</keyword>
<keyword evidence="3" id="KW-0132">Cell division</keyword>
<dbReference type="SUPFAM" id="SSF75553">
    <property type="entry name" value="Smc hinge domain"/>
    <property type="match status" value="1"/>
</dbReference>
<feature type="coiled-coil region" evidence="8">
    <location>
        <begin position="681"/>
        <end position="736"/>
    </location>
</feature>
<keyword evidence="11" id="KW-1185">Reference proteome</keyword>
<feature type="domain" description="SMC hinge" evidence="9">
    <location>
        <begin position="522"/>
        <end position="634"/>
    </location>
</feature>
<dbReference type="SMART" id="SM00968">
    <property type="entry name" value="SMC_hinge"/>
    <property type="match status" value="1"/>
</dbReference>
<dbReference type="Gene3D" id="3.40.50.300">
    <property type="entry name" value="P-loop containing nucleotide triphosphate hydrolases"/>
    <property type="match status" value="2"/>
</dbReference>
<dbReference type="RefSeq" id="XP_017991895.1">
    <property type="nucleotide sequence ID" value="XM_018138709.1"/>
</dbReference>
<dbReference type="Pfam" id="PF02463">
    <property type="entry name" value="SMC_N"/>
    <property type="match status" value="1"/>
</dbReference>
<accession>A0A0M9VPC4</accession>
<dbReference type="GO" id="GO:0005694">
    <property type="term" value="C:chromosome"/>
    <property type="evidence" value="ECO:0007669"/>
    <property type="project" value="InterPro"/>
</dbReference>
<dbReference type="Gene3D" id="3.30.70.1620">
    <property type="match status" value="1"/>
</dbReference>
<dbReference type="AlphaFoldDB" id="A0A0M9VPC4"/>
<evidence type="ECO:0000259" key="9">
    <source>
        <dbReference type="SMART" id="SM00968"/>
    </source>
</evidence>
<dbReference type="PIRSF" id="PIRSF005719">
    <property type="entry name" value="SMC"/>
    <property type="match status" value="1"/>
</dbReference>
<dbReference type="GO" id="GO:0007059">
    <property type="term" value="P:chromosome segregation"/>
    <property type="evidence" value="ECO:0007669"/>
    <property type="project" value="UniProtKB-ARBA"/>
</dbReference>
<dbReference type="InterPro" id="IPR036277">
    <property type="entry name" value="SMC_hinge_sf"/>
</dbReference>
<dbReference type="STRING" id="77020.A0A0M9VPC4"/>
<dbReference type="GeneID" id="28730585"/>
<dbReference type="InterPro" id="IPR024704">
    <property type="entry name" value="SMC"/>
</dbReference>
<comment type="caution">
    <text evidence="10">The sequence shown here is derived from an EMBL/GenBank/DDBJ whole genome shotgun (WGS) entry which is preliminary data.</text>
</comment>
<evidence type="ECO:0000256" key="8">
    <source>
        <dbReference type="SAM" id="Coils"/>
    </source>
</evidence>
<comment type="similarity">
    <text evidence="2">Belongs to the SMC family. SMC3 subfamily.</text>
</comment>
<dbReference type="GO" id="GO:0016887">
    <property type="term" value="F:ATP hydrolysis activity"/>
    <property type="evidence" value="ECO:0007669"/>
    <property type="project" value="InterPro"/>
</dbReference>
<evidence type="ECO:0000256" key="2">
    <source>
        <dbReference type="ARBA" id="ARBA00005917"/>
    </source>
</evidence>
<reference evidence="10 11" key="1">
    <citation type="submission" date="2015-07" db="EMBL/GenBank/DDBJ databases">
        <title>Draft Genome Sequence of Malassezia furfur CBS1878 and Malassezia pachydermatis CBS1879.</title>
        <authorList>
            <person name="Triana S."/>
            <person name="Ohm R."/>
            <person name="Gonzalez A."/>
            <person name="DeCock H."/>
            <person name="Restrepo S."/>
            <person name="Celis A."/>
        </authorList>
    </citation>
    <scope>NUCLEOTIDE SEQUENCE [LARGE SCALE GENOMIC DNA]</scope>
    <source>
        <strain evidence="10 11">CBS 1879</strain>
    </source>
</reference>
<dbReference type="GO" id="GO:0005634">
    <property type="term" value="C:nucleus"/>
    <property type="evidence" value="ECO:0007669"/>
    <property type="project" value="UniProtKB-SubCell"/>
</dbReference>
<dbReference type="GO" id="GO:0051301">
    <property type="term" value="P:cell division"/>
    <property type="evidence" value="ECO:0007669"/>
    <property type="project" value="UniProtKB-KW"/>
</dbReference>
<comment type="subcellular location">
    <subcellularLocation>
        <location evidence="1">Nucleus</location>
    </subcellularLocation>
</comment>
<dbReference type="VEuPathDB" id="FungiDB:Malapachy_4258"/>
<evidence type="ECO:0000256" key="4">
    <source>
        <dbReference type="ARBA" id="ARBA00022776"/>
    </source>
</evidence>
<evidence type="ECO:0000313" key="10">
    <source>
        <dbReference type="EMBL" id="KOS14263.1"/>
    </source>
</evidence>
<name>A0A0M9VPC4_9BASI</name>
<sequence length="1164" mass="129932">MHIKSLTIHGFKSFRDTVTIDAWSPGHNVVVGRNGSGKSNFFAAIRFVLGDAYTSLSREERQALLYDGASATSTTTSAYVEMIFDNRDARFPAQGDDVVLRRTLSLTRDEYMIDRKAATKQDVTQLLESAGFSTSPAYYIIPQGRLTHMAHATDAERLDWLKDVAGTRVYEQRRAESMEILRSTELRYEASTALLAQLATRMDELSAEQSELQKFHALDKTRRCLEYTIYQRELADISDMLETLENERRREVDASHTRQAAYTRQAHEVAAMEAQARALEEQLEQLAWDQAQLEQERRALTRSQAHLDNTRDDVAMAMDGQGPEALTEQLAALDAEVLAREQALATKTQEHTHAAATLEAQRTAYEDTRARLAALYAKQGRAAHYDTVEARDEAIQAELDEVARQLAQQDTAMATAKAQWEAAQAQHAEHAAHMRDVEQTYAQRTQAYHDAQAAWDTRHAARAKYVEEKNEQWNADAKRTTQLTQARDELSQAQRALAATMDRATAAGLQAVERIAAAEHLDGVLGPLYQLFHVDERYRLAVEATAGAALFHVVVDTDTTATRLLQRLQQEKSGRVTFMPLNRLRPVDTPMPQAPDAVVLLRKLTFDDALLPAMKQVFGKTIVCPRLEIAAAYVRSHRGLNAITLDGDQVDRRGALSGGYHDPSRSRLDAVQRVQQALTRVDTLASEQAAARQALATLEQTLTAVYSEMIALEAQKAQAQDARTQAQNELTYLRRTEADAAARVARCERACTEATLARQTLSTRQAALQAELGTPLLHHLSQEEQADVQRLTAQTRAQQSALATQTRTTVALAEQLATLQSELDEHWRRSRASVQDRLERARPAPSAEAAAALAQSRATNADRLAHLQAQQDTLSATYARLQADLATARASHEHEADVTQQQAAAERWAARKQRMLEQRARCHERIRDLGALPDDAFQTYQRQTTEALVTQLQTTRTSLDALSHVNKRAVEQLDSFTQQRTALLQRHADLQASQASIHELIDVLDQRKDAALTSTYEQVAMHFRTIFAQLVPTGQGTLQRHEHGVSLQVTFHTQQTQMRMAQLSGGQKSLVALALVCAMQKTDPAPFYLWDEIDANLDTQYRTAVANLVHALAADAQFITTTFRPELVERADRHFGVVFRPDKTSTVLDISRADAQDFVEAADT</sequence>
<keyword evidence="5 8" id="KW-0175">Coiled coil</keyword>
<dbReference type="CDD" id="cd03272">
    <property type="entry name" value="ABC_SMC3_euk"/>
    <property type="match status" value="1"/>
</dbReference>
<evidence type="ECO:0000313" key="11">
    <source>
        <dbReference type="Proteomes" id="UP000037751"/>
    </source>
</evidence>
<dbReference type="InterPro" id="IPR027417">
    <property type="entry name" value="P-loop_NTPase"/>
</dbReference>
<evidence type="ECO:0000256" key="1">
    <source>
        <dbReference type="ARBA" id="ARBA00004123"/>
    </source>
</evidence>
<organism evidence="10 11">
    <name type="scientific">Malassezia pachydermatis</name>
    <dbReference type="NCBI Taxonomy" id="77020"/>
    <lineage>
        <taxon>Eukaryota</taxon>
        <taxon>Fungi</taxon>
        <taxon>Dikarya</taxon>
        <taxon>Basidiomycota</taxon>
        <taxon>Ustilaginomycotina</taxon>
        <taxon>Malasseziomycetes</taxon>
        <taxon>Malasseziales</taxon>
        <taxon>Malasseziaceae</taxon>
        <taxon>Malassezia</taxon>
    </lineage>
</organism>
<dbReference type="EMBL" id="LGAV01000004">
    <property type="protein sequence ID" value="KOS14263.1"/>
    <property type="molecule type" value="Genomic_DNA"/>
</dbReference>
<evidence type="ECO:0000256" key="3">
    <source>
        <dbReference type="ARBA" id="ARBA00022618"/>
    </source>
</evidence>
<evidence type="ECO:0000256" key="7">
    <source>
        <dbReference type="ARBA" id="ARBA00023306"/>
    </source>
</evidence>